<dbReference type="SUPFAM" id="SSF52283">
    <property type="entry name" value="Formate/glycerate dehydrogenase catalytic domain-like"/>
    <property type="match status" value="1"/>
</dbReference>
<dbReference type="PROSITE" id="PS00837">
    <property type="entry name" value="ALADH_PNT_2"/>
    <property type="match status" value="1"/>
</dbReference>
<dbReference type="EC" id="1.4.1.1" evidence="3 6"/>
<dbReference type="InterPro" id="IPR008141">
    <property type="entry name" value="Ala_DH"/>
</dbReference>
<dbReference type="SMART" id="SM01002">
    <property type="entry name" value="AlaDh_PNT_C"/>
    <property type="match status" value="1"/>
</dbReference>
<dbReference type="PANTHER" id="PTHR42795">
    <property type="entry name" value="ALANINE DEHYDROGENASE"/>
    <property type="match status" value="1"/>
</dbReference>
<proteinExistence type="inferred from homology"/>
<reference evidence="9 10" key="1">
    <citation type="submission" date="2016-01" db="EMBL/GenBank/DDBJ databases">
        <authorList>
            <person name="Mitreva M."/>
            <person name="Pepin K.H."/>
            <person name="Mihindukulasuriya K.A."/>
            <person name="Fulton R."/>
            <person name="Fronick C."/>
            <person name="O'Laughlin M."/>
            <person name="Miner T."/>
            <person name="Herter B."/>
            <person name="Rosa B.A."/>
            <person name="Cordes M."/>
            <person name="Tomlinson C."/>
            <person name="Wollam A."/>
            <person name="Palsikar V.B."/>
            <person name="Mardis E.R."/>
            <person name="Wilson R.K."/>
        </authorList>
    </citation>
    <scope>NUCLEOTIDE SEQUENCE [LARGE SCALE GENOMIC DNA]</scope>
    <source>
        <strain evidence="9 10">KA00071</strain>
    </source>
</reference>
<comment type="catalytic activity">
    <reaction evidence="6">
        <text>L-alanine + NAD(+) + H2O = pyruvate + NH4(+) + NADH + H(+)</text>
        <dbReference type="Rhea" id="RHEA:18405"/>
        <dbReference type="ChEBI" id="CHEBI:15361"/>
        <dbReference type="ChEBI" id="CHEBI:15377"/>
        <dbReference type="ChEBI" id="CHEBI:15378"/>
        <dbReference type="ChEBI" id="CHEBI:28938"/>
        <dbReference type="ChEBI" id="CHEBI:57540"/>
        <dbReference type="ChEBI" id="CHEBI:57945"/>
        <dbReference type="ChEBI" id="CHEBI:57972"/>
        <dbReference type="EC" id="1.4.1.1"/>
    </reaction>
</comment>
<evidence type="ECO:0000256" key="2">
    <source>
        <dbReference type="ARBA" id="ARBA00005689"/>
    </source>
</evidence>
<dbReference type="InterPro" id="IPR036291">
    <property type="entry name" value="NAD(P)-bd_dom_sf"/>
</dbReference>
<dbReference type="SMART" id="SM01003">
    <property type="entry name" value="AlaDh_PNT_N"/>
    <property type="match status" value="1"/>
</dbReference>
<dbReference type="InterPro" id="IPR007698">
    <property type="entry name" value="AlaDH/PNT_NAD(H)-bd"/>
</dbReference>
<dbReference type="NCBIfam" id="TIGR00518">
    <property type="entry name" value="alaDH"/>
    <property type="match status" value="1"/>
</dbReference>
<evidence type="ECO:0000259" key="8">
    <source>
        <dbReference type="SMART" id="SM01003"/>
    </source>
</evidence>
<evidence type="ECO:0000256" key="5">
    <source>
        <dbReference type="ARBA" id="ARBA00023027"/>
    </source>
</evidence>
<evidence type="ECO:0000313" key="9">
    <source>
        <dbReference type="EMBL" id="KXB58470.1"/>
    </source>
</evidence>
<dbReference type="PIRSF" id="PIRSF000183">
    <property type="entry name" value="Alanine_dh"/>
    <property type="match status" value="1"/>
</dbReference>
<keyword evidence="5 6" id="KW-0520">NAD</keyword>
<organism evidence="9 10">
    <name type="scientific">Gemelliphila asaccharolytica</name>
    <dbReference type="NCBI Taxonomy" id="502393"/>
    <lineage>
        <taxon>Bacteria</taxon>
        <taxon>Bacillati</taxon>
        <taxon>Bacillota</taxon>
        <taxon>Bacilli</taxon>
        <taxon>Bacillales</taxon>
        <taxon>Gemellaceae</taxon>
        <taxon>Gemelliphila</taxon>
    </lineage>
</organism>
<evidence type="ECO:0000256" key="3">
    <source>
        <dbReference type="ARBA" id="ARBA00012897"/>
    </source>
</evidence>
<feature type="domain" description="Alanine dehydrogenase/pyridine nucleotide transhydrogenase N-terminal" evidence="8">
    <location>
        <begin position="4"/>
        <end position="136"/>
    </location>
</feature>
<evidence type="ECO:0000256" key="6">
    <source>
        <dbReference type="PIRNR" id="PIRNR000183"/>
    </source>
</evidence>
<comment type="similarity">
    <text evidence="2 6">Belongs to the AlaDH/PNT family.</text>
</comment>
<dbReference type="Gene3D" id="3.40.50.720">
    <property type="entry name" value="NAD(P)-binding Rossmann-like Domain"/>
    <property type="match status" value="2"/>
</dbReference>
<comment type="pathway">
    <text evidence="1">Amino-acid degradation; L-alanine degradation via dehydrogenase pathway; NH(3) and pyruvate from L-alanine: step 1/1.</text>
</comment>
<comment type="caution">
    <text evidence="9">The sequence shown here is derived from an EMBL/GenBank/DDBJ whole genome shotgun (WGS) entry which is preliminary data.</text>
</comment>
<feature type="domain" description="Alanine dehydrogenase/pyridine nucleotide transhydrogenase NAD(H)-binding" evidence="7">
    <location>
        <begin position="148"/>
        <end position="298"/>
    </location>
</feature>
<dbReference type="Proteomes" id="UP000070467">
    <property type="component" value="Unassembled WGS sequence"/>
</dbReference>
<keyword evidence="4 6" id="KW-0560">Oxidoreductase</keyword>
<accession>A0ABR5TMG0</accession>
<evidence type="ECO:0000259" key="7">
    <source>
        <dbReference type="SMART" id="SM01002"/>
    </source>
</evidence>
<dbReference type="EMBL" id="LSDB01000010">
    <property type="protein sequence ID" value="KXB58470.1"/>
    <property type="molecule type" value="Genomic_DNA"/>
</dbReference>
<dbReference type="InterPro" id="IPR007886">
    <property type="entry name" value="AlaDH/PNT_N"/>
</dbReference>
<protein>
    <recommendedName>
        <fullName evidence="3 6">Alanine dehydrogenase</fullName>
        <ecNumber evidence="3 6">1.4.1.1</ecNumber>
    </recommendedName>
</protein>
<dbReference type="SUPFAM" id="SSF51735">
    <property type="entry name" value="NAD(P)-binding Rossmann-fold domains"/>
    <property type="match status" value="1"/>
</dbReference>
<keyword evidence="10" id="KW-1185">Reference proteome</keyword>
<dbReference type="Pfam" id="PF01262">
    <property type="entry name" value="AlaDh_PNT_C"/>
    <property type="match status" value="1"/>
</dbReference>
<name>A0ABR5TMG0_9BACL</name>
<evidence type="ECO:0000256" key="1">
    <source>
        <dbReference type="ARBA" id="ARBA00005206"/>
    </source>
</evidence>
<dbReference type="RefSeq" id="WP_066129504.1">
    <property type="nucleotide sequence ID" value="NZ_KQ959863.1"/>
</dbReference>
<evidence type="ECO:0000313" key="10">
    <source>
        <dbReference type="Proteomes" id="UP000070467"/>
    </source>
</evidence>
<dbReference type="InterPro" id="IPR008143">
    <property type="entry name" value="Ala_DH/PNT_CS2"/>
</dbReference>
<dbReference type="Pfam" id="PF05222">
    <property type="entry name" value="AlaDh_PNT_N"/>
    <property type="match status" value="1"/>
</dbReference>
<gene>
    <name evidence="9" type="ORF">HMPREF1871_00453</name>
</gene>
<dbReference type="PANTHER" id="PTHR42795:SF1">
    <property type="entry name" value="ALANINE DEHYDROGENASE"/>
    <property type="match status" value="1"/>
</dbReference>
<sequence length="372" mass="39236">MKIGVPTEIKNNENRVSAIPGVVEELVSAGHTVYVEKGAGLGSGICDSQYEKVGATMLDKAEDVWAKSDIIYKVKEPLPSEYKYFKEGQIIYTYLHLAADPELTKAMLDSKVVGVAFETVKVGKTLPLLRPMSEVAGRMAVQEGARFLTSPHGGKGLLVQGVPGTKVGNVVIVGAGTAGGAAAKAAIGLGAKVTVLDVNLDRLTQLVDIHGRDIETLYSTKLNIAEKVKEADLVISTVLIPGARAPKLVTKEMVASMSKGSVIVDVAIDQGGSTEYTEGHPTSHDKPIFVKEGVSHYAVANIPGAVSITSSYALCNATSKYIKVIANLGLEKAVEKFPELVGGINVINGKVTFKGVADALGYEYVPAEKAMK</sequence>
<evidence type="ECO:0000256" key="4">
    <source>
        <dbReference type="ARBA" id="ARBA00023002"/>
    </source>
</evidence>
<dbReference type="CDD" id="cd05305">
    <property type="entry name" value="L-AlaDH"/>
    <property type="match status" value="1"/>
</dbReference>